<dbReference type="Gene3D" id="3.40.190.10">
    <property type="entry name" value="Periplasmic binding protein-like II"/>
    <property type="match status" value="2"/>
</dbReference>
<dbReference type="PANTHER" id="PTHR30006:SF3">
    <property type="entry name" value="THIAMINE-BINDING PERIPLASMIC PROTEIN"/>
    <property type="match status" value="1"/>
</dbReference>
<evidence type="ECO:0000256" key="3">
    <source>
        <dbReference type="ARBA" id="ARBA00022729"/>
    </source>
</evidence>
<dbReference type="EMBL" id="BAABCP010000001">
    <property type="protein sequence ID" value="GAA3931975.1"/>
    <property type="molecule type" value="Genomic_DNA"/>
</dbReference>
<comment type="caution">
    <text evidence="5">The sequence shown here is derived from an EMBL/GenBank/DDBJ whole genome shotgun (WGS) entry which is preliminary data.</text>
</comment>
<keyword evidence="6" id="KW-1185">Reference proteome</keyword>
<dbReference type="RefSeq" id="WP_344818237.1">
    <property type="nucleotide sequence ID" value="NZ_BAABCP010000001.1"/>
</dbReference>
<dbReference type="Proteomes" id="UP001501591">
    <property type="component" value="Unassembled WGS sequence"/>
</dbReference>
<dbReference type="PANTHER" id="PTHR30006">
    <property type="entry name" value="THIAMINE-BINDING PERIPLASMIC PROTEIN-RELATED"/>
    <property type="match status" value="1"/>
</dbReference>
<evidence type="ECO:0000313" key="5">
    <source>
        <dbReference type="EMBL" id="GAA3931975.1"/>
    </source>
</evidence>
<protein>
    <submittedName>
        <fullName evidence="5">ABC transporter substrate-binding protein</fullName>
    </submittedName>
</protein>
<proteinExistence type="predicted"/>
<keyword evidence="4" id="KW-0574">Periplasm</keyword>
<dbReference type="InterPro" id="IPR006059">
    <property type="entry name" value="SBP"/>
</dbReference>
<comment type="subcellular location">
    <subcellularLocation>
        <location evidence="1">Periplasm</location>
    </subcellularLocation>
</comment>
<organism evidence="5 6">
    <name type="scientific">Microbacterium soli</name>
    <dbReference type="NCBI Taxonomy" id="446075"/>
    <lineage>
        <taxon>Bacteria</taxon>
        <taxon>Bacillati</taxon>
        <taxon>Actinomycetota</taxon>
        <taxon>Actinomycetes</taxon>
        <taxon>Micrococcales</taxon>
        <taxon>Microbacteriaceae</taxon>
        <taxon>Microbacterium</taxon>
    </lineage>
</organism>
<gene>
    <name evidence="5" type="ORF">GCM10022383_08190</name>
</gene>
<evidence type="ECO:0000256" key="4">
    <source>
        <dbReference type="ARBA" id="ARBA00022764"/>
    </source>
</evidence>
<dbReference type="PROSITE" id="PS51318">
    <property type="entry name" value="TAT"/>
    <property type="match status" value="1"/>
</dbReference>
<evidence type="ECO:0000256" key="2">
    <source>
        <dbReference type="ARBA" id="ARBA00022448"/>
    </source>
</evidence>
<evidence type="ECO:0000256" key="1">
    <source>
        <dbReference type="ARBA" id="ARBA00004418"/>
    </source>
</evidence>
<keyword evidence="2" id="KW-0813">Transport</keyword>
<dbReference type="Pfam" id="PF13416">
    <property type="entry name" value="SBP_bac_8"/>
    <property type="match status" value="1"/>
</dbReference>
<keyword evidence="3" id="KW-0732">Signal</keyword>
<dbReference type="SUPFAM" id="SSF53850">
    <property type="entry name" value="Periplasmic binding protein-like II"/>
    <property type="match status" value="1"/>
</dbReference>
<accession>A0ABP7MX50</accession>
<reference evidence="6" key="1">
    <citation type="journal article" date="2019" name="Int. J. Syst. Evol. Microbiol.">
        <title>The Global Catalogue of Microorganisms (GCM) 10K type strain sequencing project: providing services to taxonomists for standard genome sequencing and annotation.</title>
        <authorList>
            <consortium name="The Broad Institute Genomics Platform"/>
            <consortium name="The Broad Institute Genome Sequencing Center for Infectious Disease"/>
            <person name="Wu L."/>
            <person name="Ma J."/>
        </authorList>
    </citation>
    <scope>NUCLEOTIDE SEQUENCE [LARGE SCALE GENOMIC DNA]</scope>
    <source>
        <strain evidence="6">JCM 17024</strain>
    </source>
</reference>
<dbReference type="InterPro" id="IPR006311">
    <property type="entry name" value="TAT_signal"/>
</dbReference>
<evidence type="ECO:0000313" key="6">
    <source>
        <dbReference type="Proteomes" id="UP001501591"/>
    </source>
</evidence>
<name>A0ABP7MX50_9MICO</name>
<sequence>MEMQNRAFAQSTVLTRRSLLTAAGLAVLGGAAGLSLVGCSPASGGGTSKGRVVYAGFGGTFDDLVKKNFFDPFTEETGFPVVMTGDSPPPVGPIQAGVEAESPDWNILILNSSGLALCLANDLLQDLDYSKIPGAADYADPSYKHPKGAGMWAFGDVLWSNTAVFGDPLEKWEDLWDVKAFPGKRGFLNQAHKTFEATALGMGIEPADLYPMDMDLIFERLDEIRPHAVFLDINTINNQLSQQDIVAGPLNIIRVRQAVLDGIPVGYTWNEHLVDVNYYGIPRHAKDLDAASALIDYMTSPEVQARVAEALSYTPATKAAQAAIDEETAANLPASEVTDSQALHISADWWAENGVEAEKRFSDWLQKG</sequence>